<dbReference type="Proteomes" id="UP001152320">
    <property type="component" value="Chromosome 2"/>
</dbReference>
<reference evidence="2" key="1">
    <citation type="submission" date="2021-10" db="EMBL/GenBank/DDBJ databases">
        <title>Tropical sea cucumber genome reveals ecological adaptation and Cuvierian tubules defense mechanism.</title>
        <authorList>
            <person name="Chen T."/>
        </authorList>
    </citation>
    <scope>NUCLEOTIDE SEQUENCE</scope>
    <source>
        <strain evidence="2">Nanhai2018</strain>
        <tissue evidence="2">Muscle</tissue>
    </source>
</reference>
<feature type="compositionally biased region" description="Basic and acidic residues" evidence="1">
    <location>
        <begin position="311"/>
        <end position="321"/>
    </location>
</feature>
<evidence type="ECO:0000256" key="1">
    <source>
        <dbReference type="SAM" id="MobiDB-lite"/>
    </source>
</evidence>
<dbReference type="EMBL" id="JAIZAY010000002">
    <property type="protein sequence ID" value="KAJ8046808.1"/>
    <property type="molecule type" value="Genomic_DNA"/>
</dbReference>
<name>A0A9Q1CLA0_HOLLE</name>
<protein>
    <submittedName>
        <fullName evidence="2">Uncharacterized protein</fullName>
    </submittedName>
</protein>
<feature type="region of interest" description="Disordered" evidence="1">
    <location>
        <begin position="308"/>
        <end position="339"/>
    </location>
</feature>
<dbReference type="OrthoDB" id="10689766at2759"/>
<sequence>MIAYTLSLYNTYIFFWTGVAQEPRIFGGDVPTLDGQCKEGLMPVPNKSGDLPYEGSSFTRAVLKEVLDLDAELNKHQSPGEEFRPLKRQKMLPYSLESFSKSVPSTLDKSCNPTETAMCEETKSLISDKITPPVSPFSKDVQRRALQSIALLTPIKQMPKLRNRLNLEGKSCVSELSDSDIIAQGESSKTLSGQIYSESQSKTSSVITCSIISQDKEIQCQIAPVQPSRKEQSTQICSVPNSGLKKDIQIQTCEPLQCDASTQYESHMTPGKEILHSGNVCDSIQSEEILISDDADETDLKEMDTTATSIKPDEESLDEIKGGNCAPASDGKLNLEDGGQPIELLSQSTCSDSFDSCKSV</sequence>
<accession>A0A9Q1CLA0</accession>
<dbReference type="AlphaFoldDB" id="A0A9Q1CLA0"/>
<evidence type="ECO:0000313" key="2">
    <source>
        <dbReference type="EMBL" id="KAJ8046808.1"/>
    </source>
</evidence>
<comment type="caution">
    <text evidence="2">The sequence shown here is derived from an EMBL/GenBank/DDBJ whole genome shotgun (WGS) entry which is preliminary data.</text>
</comment>
<keyword evidence="3" id="KW-1185">Reference proteome</keyword>
<proteinExistence type="predicted"/>
<organism evidence="2 3">
    <name type="scientific">Holothuria leucospilota</name>
    <name type="common">Black long sea cucumber</name>
    <name type="synonym">Mertensiothuria leucospilota</name>
    <dbReference type="NCBI Taxonomy" id="206669"/>
    <lineage>
        <taxon>Eukaryota</taxon>
        <taxon>Metazoa</taxon>
        <taxon>Echinodermata</taxon>
        <taxon>Eleutherozoa</taxon>
        <taxon>Echinozoa</taxon>
        <taxon>Holothuroidea</taxon>
        <taxon>Aspidochirotacea</taxon>
        <taxon>Aspidochirotida</taxon>
        <taxon>Holothuriidae</taxon>
        <taxon>Holothuria</taxon>
    </lineage>
</organism>
<gene>
    <name evidence="2" type="ORF">HOLleu_05602</name>
</gene>
<evidence type="ECO:0000313" key="3">
    <source>
        <dbReference type="Proteomes" id="UP001152320"/>
    </source>
</evidence>